<organism evidence="1 2">
    <name type="scientific">Bradyrhizobium denitrificans</name>
    <dbReference type="NCBI Taxonomy" id="2734912"/>
    <lineage>
        <taxon>Bacteria</taxon>
        <taxon>Pseudomonadati</taxon>
        <taxon>Pseudomonadota</taxon>
        <taxon>Alphaproteobacteria</taxon>
        <taxon>Hyphomicrobiales</taxon>
        <taxon>Nitrobacteraceae</taxon>
        <taxon>Bradyrhizobium</taxon>
    </lineage>
</organism>
<gene>
    <name evidence="1" type="ORF">JQ619_21075</name>
</gene>
<comment type="caution">
    <text evidence="1">The sequence shown here is derived from an EMBL/GenBank/DDBJ whole genome shotgun (WGS) entry which is preliminary data.</text>
</comment>
<proteinExistence type="predicted"/>
<evidence type="ECO:0000313" key="1">
    <source>
        <dbReference type="EMBL" id="MBR1138265.1"/>
    </source>
</evidence>
<evidence type="ECO:0000313" key="2">
    <source>
        <dbReference type="Proteomes" id="UP001314635"/>
    </source>
</evidence>
<dbReference type="Proteomes" id="UP001314635">
    <property type="component" value="Unassembled WGS sequence"/>
</dbReference>
<protein>
    <submittedName>
        <fullName evidence="1">Uncharacterized protein</fullName>
    </submittedName>
</protein>
<name>A0ABS5GAS4_9BRAD</name>
<reference evidence="2" key="1">
    <citation type="journal article" date="2021" name="ISME J.">
        <title>Evolutionary origin and ecological implication of a unique nif island in free-living Bradyrhizobium lineages.</title>
        <authorList>
            <person name="Tao J."/>
        </authorList>
    </citation>
    <scope>NUCLEOTIDE SEQUENCE [LARGE SCALE GENOMIC DNA]</scope>
    <source>
        <strain evidence="2">SZCCT0094</strain>
    </source>
</reference>
<sequence length="58" mass="6346">MAEIIAPTAVSRPERNITEIRDHAPVLQQTASLVVTGSARRTSTLSVVGDWRECVERA</sequence>
<dbReference type="EMBL" id="JAFCLK010000020">
    <property type="protein sequence ID" value="MBR1138265.1"/>
    <property type="molecule type" value="Genomic_DNA"/>
</dbReference>
<accession>A0ABS5GAS4</accession>
<keyword evidence="2" id="KW-1185">Reference proteome</keyword>